<organism evidence="2 3">
    <name type="scientific">Blastococcus goldschmidtiae</name>
    <dbReference type="NCBI Taxonomy" id="3075546"/>
    <lineage>
        <taxon>Bacteria</taxon>
        <taxon>Bacillati</taxon>
        <taxon>Actinomycetota</taxon>
        <taxon>Actinomycetes</taxon>
        <taxon>Geodermatophilales</taxon>
        <taxon>Geodermatophilaceae</taxon>
        <taxon>Blastococcus</taxon>
    </lineage>
</organism>
<feature type="chain" id="PRO_5045646339" description="Lipoprotein" evidence="1">
    <location>
        <begin position="22"/>
        <end position="165"/>
    </location>
</feature>
<evidence type="ECO:0000313" key="2">
    <source>
        <dbReference type="EMBL" id="MDT0277591.1"/>
    </source>
</evidence>
<keyword evidence="3" id="KW-1185">Reference proteome</keyword>
<gene>
    <name evidence="2" type="ORF">RM425_16955</name>
</gene>
<feature type="signal peptide" evidence="1">
    <location>
        <begin position="1"/>
        <end position="21"/>
    </location>
</feature>
<sequence length="165" mass="17959">MTARGWPLPLALLVLALSACGGNEDERPPTGDELARPLASDVHNSLLGLWERGDRIPPSSDFRLYEGETHCDMDSALILDMRWPLDGGSAENARRLFVRDPEDVFAEETVESFDPDAELPDDAMPTGYENGDGVELWLAEDLSTAYALDGDAVEAWPALPGWGCA</sequence>
<protein>
    <recommendedName>
        <fullName evidence="4">Lipoprotein</fullName>
    </recommendedName>
</protein>
<comment type="caution">
    <text evidence="2">The sequence shown here is derived from an EMBL/GenBank/DDBJ whole genome shotgun (WGS) entry which is preliminary data.</text>
</comment>
<dbReference type="PROSITE" id="PS51257">
    <property type="entry name" value="PROKAR_LIPOPROTEIN"/>
    <property type="match status" value="1"/>
</dbReference>
<evidence type="ECO:0000256" key="1">
    <source>
        <dbReference type="SAM" id="SignalP"/>
    </source>
</evidence>
<evidence type="ECO:0008006" key="4">
    <source>
        <dbReference type="Google" id="ProtNLM"/>
    </source>
</evidence>
<evidence type="ECO:0000313" key="3">
    <source>
        <dbReference type="Proteomes" id="UP001183222"/>
    </source>
</evidence>
<dbReference type="Proteomes" id="UP001183222">
    <property type="component" value="Unassembled WGS sequence"/>
</dbReference>
<keyword evidence="1" id="KW-0732">Signal</keyword>
<reference evidence="3" key="1">
    <citation type="submission" date="2023-07" db="EMBL/GenBank/DDBJ databases">
        <title>30 novel species of actinomycetes from the DSMZ collection.</title>
        <authorList>
            <person name="Nouioui I."/>
        </authorList>
    </citation>
    <scope>NUCLEOTIDE SEQUENCE [LARGE SCALE GENOMIC DNA]</scope>
    <source>
        <strain evidence="3">DSM 46792</strain>
    </source>
</reference>
<dbReference type="EMBL" id="JAVREI010000014">
    <property type="protein sequence ID" value="MDT0277591.1"/>
    <property type="molecule type" value="Genomic_DNA"/>
</dbReference>
<dbReference type="RefSeq" id="WP_311346398.1">
    <property type="nucleotide sequence ID" value="NZ_JAVREI010000014.1"/>
</dbReference>
<proteinExistence type="predicted"/>
<accession>A0ABU2KBN5</accession>
<name>A0ABU2KBN5_9ACTN</name>